<sequence>MVKTALGAAVDDLVGELAELAVARGIRLAVAESLTGGQLAAALAAAPDAGDWFRGGIVAYHPEVKYDLLDAPRGPVVTGPTAEAMASSAARLLGAECSVAVTGVGGPEPDEGKPAGTVYLSTWHDSEPRTELHRFRGDPLDVMRQTIEAALRALVSRVRE</sequence>
<dbReference type="RefSeq" id="WP_208045501.1">
    <property type="nucleotide sequence ID" value="NZ_JAGDYL010000008.1"/>
</dbReference>
<evidence type="ECO:0000313" key="3">
    <source>
        <dbReference type="Proteomes" id="UP000664398"/>
    </source>
</evidence>
<dbReference type="EMBL" id="JAGDYL010000008">
    <property type="protein sequence ID" value="MBO1805025.1"/>
    <property type="molecule type" value="Genomic_DNA"/>
</dbReference>
<dbReference type="Pfam" id="PF02464">
    <property type="entry name" value="CinA"/>
    <property type="match status" value="1"/>
</dbReference>
<dbReference type="InterPro" id="IPR036653">
    <property type="entry name" value="CinA-like_C"/>
</dbReference>
<keyword evidence="3" id="KW-1185">Reference proteome</keyword>
<evidence type="ECO:0000313" key="2">
    <source>
        <dbReference type="EMBL" id="MBO1805025.1"/>
    </source>
</evidence>
<proteinExistence type="predicted"/>
<dbReference type="Proteomes" id="UP000664398">
    <property type="component" value="Unassembled WGS sequence"/>
</dbReference>
<comment type="caution">
    <text evidence="2">The sequence shown here is derived from an EMBL/GenBank/DDBJ whole genome shotgun (WGS) entry which is preliminary data.</text>
</comment>
<accession>A0A939RTY5</accession>
<evidence type="ECO:0000259" key="1">
    <source>
        <dbReference type="Pfam" id="PF02464"/>
    </source>
</evidence>
<dbReference type="NCBIfam" id="TIGR00199">
    <property type="entry name" value="PncC_domain"/>
    <property type="match status" value="1"/>
</dbReference>
<gene>
    <name evidence="2" type="ORF">J4H91_06795</name>
</gene>
<protein>
    <submittedName>
        <fullName evidence="2">CinA family protein</fullName>
    </submittedName>
</protein>
<dbReference type="AlphaFoldDB" id="A0A939RTY5"/>
<dbReference type="SUPFAM" id="SSF142433">
    <property type="entry name" value="CinA-like"/>
    <property type="match status" value="1"/>
</dbReference>
<dbReference type="InterPro" id="IPR008136">
    <property type="entry name" value="CinA_C"/>
</dbReference>
<feature type="domain" description="CinA C-terminal" evidence="1">
    <location>
        <begin position="13"/>
        <end position="156"/>
    </location>
</feature>
<reference evidence="2" key="1">
    <citation type="submission" date="2021-03" db="EMBL/GenBank/DDBJ databases">
        <title>Leucobacter chromiisoli sp. nov., isolated from chromium-containing soil of chemical plant.</title>
        <authorList>
            <person name="Xu Z."/>
        </authorList>
    </citation>
    <scope>NUCLEOTIDE SEQUENCE</scope>
    <source>
        <strain evidence="2">A2</strain>
    </source>
</reference>
<dbReference type="Gene3D" id="3.90.950.20">
    <property type="entry name" value="CinA-like"/>
    <property type="match status" value="1"/>
</dbReference>
<organism evidence="2 3">
    <name type="scientific">Leucobacter ruminantium</name>
    <dbReference type="NCBI Taxonomy" id="1289170"/>
    <lineage>
        <taxon>Bacteria</taxon>
        <taxon>Bacillati</taxon>
        <taxon>Actinomycetota</taxon>
        <taxon>Actinomycetes</taxon>
        <taxon>Micrococcales</taxon>
        <taxon>Microbacteriaceae</taxon>
        <taxon>Leucobacter</taxon>
    </lineage>
</organism>
<name>A0A939RTY5_9MICO</name>